<evidence type="ECO:0000256" key="7">
    <source>
        <dbReference type="SAM" id="Phobius"/>
    </source>
</evidence>
<dbReference type="PROSITE" id="PS51371">
    <property type="entry name" value="CBS"/>
    <property type="match status" value="2"/>
</dbReference>
<dbReference type="Gene3D" id="3.10.580.10">
    <property type="entry name" value="CBS-domain"/>
    <property type="match status" value="1"/>
</dbReference>
<evidence type="ECO:0000256" key="4">
    <source>
        <dbReference type="PROSITE-ProRule" id="PRU00703"/>
    </source>
</evidence>
<dbReference type="Pfam" id="PF01595">
    <property type="entry name" value="CNNM"/>
    <property type="match status" value="1"/>
</dbReference>
<reference evidence="10 11" key="1">
    <citation type="journal article" date="2011" name="J. Bacteriol.">
        <title>Genome sequence of the repetitive-sequence-rich Mycoplasma fermentans strain M64.</title>
        <authorList>
            <person name="Shu H.W."/>
            <person name="Liu T.T."/>
            <person name="Chang H.Y."/>
            <person name="Liu Y.M."/>
            <person name="Wu K.M."/>
            <person name="Shu H.Y."/>
            <person name="Tsai S.F."/>
            <person name="Hsiao K.J."/>
            <person name="Hu W.S."/>
            <person name="Ng W.V."/>
        </authorList>
    </citation>
    <scope>NUCLEOTIDE SEQUENCE [LARGE SCALE GENOMIC DNA]</scope>
    <source>
        <strain evidence="10 11">M64</strain>
    </source>
</reference>
<feature type="transmembrane region" description="Helical" evidence="7">
    <location>
        <begin position="97"/>
        <end position="116"/>
    </location>
</feature>
<evidence type="ECO:0000256" key="5">
    <source>
        <dbReference type="PROSITE-ProRule" id="PRU01193"/>
    </source>
</evidence>
<dbReference type="InterPro" id="IPR036318">
    <property type="entry name" value="FAD-bd_PCMH-like_sf"/>
</dbReference>
<dbReference type="KEGG" id="mfm:MfeM64YM_0767"/>
<keyword evidence="5 7" id="KW-0812">Transmembrane</keyword>
<feature type="domain" description="CBS" evidence="8">
    <location>
        <begin position="203"/>
        <end position="260"/>
    </location>
</feature>
<proteinExistence type="inferred from homology"/>
<evidence type="ECO:0000256" key="3">
    <source>
        <dbReference type="ARBA" id="ARBA00023122"/>
    </source>
</evidence>
<keyword evidence="5 7" id="KW-0472">Membrane</keyword>
<dbReference type="EMBL" id="CP002458">
    <property type="protein sequence ID" value="ADV34764.1"/>
    <property type="molecule type" value="Genomic_DNA"/>
</dbReference>
<dbReference type="GO" id="GO:0050660">
    <property type="term" value="F:flavin adenine dinucleotide binding"/>
    <property type="evidence" value="ECO:0007669"/>
    <property type="project" value="InterPro"/>
</dbReference>
<feature type="transmembrane region" description="Helical" evidence="7">
    <location>
        <begin position="128"/>
        <end position="147"/>
    </location>
</feature>
<dbReference type="PANTHER" id="PTHR22777">
    <property type="entry name" value="HEMOLYSIN-RELATED"/>
    <property type="match status" value="1"/>
</dbReference>
<feature type="domain" description="CNNM transmembrane" evidence="9">
    <location>
        <begin position="3"/>
        <end position="184"/>
    </location>
</feature>
<dbReference type="Pfam" id="PF00571">
    <property type="entry name" value="CBS"/>
    <property type="match status" value="2"/>
</dbReference>
<evidence type="ECO:0000313" key="10">
    <source>
        <dbReference type="EMBL" id="ADV34764.1"/>
    </source>
</evidence>
<dbReference type="SUPFAM" id="SSF54631">
    <property type="entry name" value="CBS-domain pair"/>
    <property type="match status" value="1"/>
</dbReference>
<dbReference type="InterPro" id="IPR002550">
    <property type="entry name" value="CNNM"/>
</dbReference>
<keyword evidence="2" id="KW-0677">Repeat</keyword>
<dbReference type="PROSITE" id="PS51846">
    <property type="entry name" value="CNNM"/>
    <property type="match status" value="1"/>
</dbReference>
<dbReference type="InterPro" id="IPR005170">
    <property type="entry name" value="Transptr-assoc_dom"/>
</dbReference>
<dbReference type="Proteomes" id="UP000007473">
    <property type="component" value="Chromosome"/>
</dbReference>
<feature type="transmembrane region" description="Helical" evidence="7">
    <location>
        <begin position="64"/>
        <end position="85"/>
    </location>
</feature>
<dbReference type="Gene3D" id="3.30.465.10">
    <property type="match status" value="1"/>
</dbReference>
<dbReference type="InterPro" id="IPR000644">
    <property type="entry name" value="CBS_dom"/>
</dbReference>
<dbReference type="PANTHER" id="PTHR22777:SF17">
    <property type="entry name" value="UPF0053 PROTEIN SLL0260"/>
    <property type="match status" value="1"/>
</dbReference>
<evidence type="ECO:0000313" key="11">
    <source>
        <dbReference type="Proteomes" id="UP000007473"/>
    </source>
</evidence>
<dbReference type="InterPro" id="IPR016169">
    <property type="entry name" value="FAD-bd_PCMH_sub2"/>
</dbReference>
<sequence>MDPKLKLGLSIFGLVILLIASGIFSASETAYTSLNVGKIETMVGNKEFGHKIIKKQHTFFNQTLSTILICNNIVNIAASALTSWLLSTYLGKKFESYNVLISTAVMTPIIVLFGEITPKLIAKSKPEATVKVFCYLLIILYYLFWPITYPISKIGKKIYITNTENDVKNIIDIAQNEGVLEANESIMAQNALDLDSTKVKKHYIRLKDVSIIDANANIQEAFEIFKDTNYSRIPVKKDENLIGILHLKDVFFLQKGKVINYFKTVPTISANASLSSALEKMRYQRAQMAFVTPNNNSSEIIGIITIEDIIEEIVGEIYDEFDDEELKDIFEISLEHFHVSASLTMKELIKKLEIELDLEEEENELTLHKWLEKRLGHKLYKNTKYEYNDVYFKVIDLGTNRFKNVRVDIELGNKADILNTDETLTDNEKN</sequence>
<evidence type="ECO:0000259" key="9">
    <source>
        <dbReference type="PROSITE" id="PS51846"/>
    </source>
</evidence>
<keyword evidence="6" id="KW-0175">Coiled coil</keyword>
<dbReference type="SMART" id="SM00116">
    <property type="entry name" value="CBS"/>
    <property type="match status" value="2"/>
</dbReference>
<name>A0AB32XCE9_MYCFM</name>
<keyword evidence="5 7" id="KW-1133">Transmembrane helix</keyword>
<organism evidence="10 11">
    <name type="scientific">Mycoplasmopsis fermentans (strain M64)</name>
    <name type="common">Mycoplasma fermentans</name>
    <dbReference type="NCBI Taxonomy" id="943945"/>
    <lineage>
        <taxon>Bacteria</taxon>
        <taxon>Bacillati</taxon>
        <taxon>Mycoplasmatota</taxon>
        <taxon>Mycoplasmoidales</taxon>
        <taxon>Metamycoplasmataceae</taxon>
        <taxon>Mycoplasmopsis</taxon>
    </lineage>
</organism>
<evidence type="ECO:0000259" key="8">
    <source>
        <dbReference type="PROSITE" id="PS51371"/>
    </source>
</evidence>
<dbReference type="GO" id="GO:0005886">
    <property type="term" value="C:plasma membrane"/>
    <property type="evidence" value="ECO:0007669"/>
    <property type="project" value="TreeGrafter"/>
</dbReference>
<evidence type="ECO:0000256" key="1">
    <source>
        <dbReference type="ARBA" id="ARBA00006337"/>
    </source>
</evidence>
<gene>
    <name evidence="10" type="primary">hlyC</name>
    <name evidence="10" type="ordered locus">MfeM64YM_0767</name>
</gene>
<dbReference type="AlphaFoldDB" id="A0AB32XCE9"/>
<accession>A0AB32XCE9</accession>
<evidence type="ECO:0000256" key="2">
    <source>
        <dbReference type="ARBA" id="ARBA00022737"/>
    </source>
</evidence>
<feature type="coiled-coil region" evidence="6">
    <location>
        <begin position="342"/>
        <end position="369"/>
    </location>
</feature>
<keyword evidence="3 4" id="KW-0129">CBS domain</keyword>
<dbReference type="SUPFAM" id="SSF56176">
    <property type="entry name" value="FAD-binding/transporter-associated domain-like"/>
    <property type="match status" value="1"/>
</dbReference>
<evidence type="ECO:0000256" key="6">
    <source>
        <dbReference type="SAM" id="Coils"/>
    </source>
</evidence>
<feature type="domain" description="CBS" evidence="8">
    <location>
        <begin position="261"/>
        <end position="320"/>
    </location>
</feature>
<dbReference type="RefSeq" id="WP_013354869.1">
    <property type="nucleotide sequence ID" value="NC_014921.1"/>
</dbReference>
<protein>
    <submittedName>
        <fullName evidence="10">Hemolysin C</fullName>
    </submittedName>
</protein>
<comment type="similarity">
    <text evidence="1">Belongs to the UPF0053 family.</text>
</comment>
<dbReference type="InterPro" id="IPR046342">
    <property type="entry name" value="CBS_dom_sf"/>
</dbReference>
<dbReference type="Pfam" id="PF03471">
    <property type="entry name" value="CorC_HlyC"/>
    <property type="match status" value="1"/>
</dbReference>